<dbReference type="OrthoDB" id="5404651at2759"/>
<organism evidence="1">
    <name type="scientific">Kwoniella dejecticola CBS 10117</name>
    <dbReference type="NCBI Taxonomy" id="1296121"/>
    <lineage>
        <taxon>Eukaryota</taxon>
        <taxon>Fungi</taxon>
        <taxon>Dikarya</taxon>
        <taxon>Basidiomycota</taxon>
        <taxon>Agaricomycotina</taxon>
        <taxon>Tremellomycetes</taxon>
        <taxon>Tremellales</taxon>
        <taxon>Cryptococcaceae</taxon>
        <taxon>Kwoniella</taxon>
    </lineage>
</organism>
<dbReference type="GO" id="GO:0006368">
    <property type="term" value="P:transcription elongation by RNA polymerase II"/>
    <property type="evidence" value="ECO:0007669"/>
    <property type="project" value="TreeGrafter"/>
</dbReference>
<dbReference type="VEuPathDB" id="FungiDB:I303_01300"/>
<dbReference type="STRING" id="1296121.A0A1A6AHI0"/>
<reference evidence="1" key="1">
    <citation type="submission" date="2013-07" db="EMBL/GenBank/DDBJ databases">
        <title>The Genome Sequence of Cryptococcus dejecticola CBS10117.</title>
        <authorList>
            <consortium name="The Broad Institute Genome Sequencing Platform"/>
            <person name="Cuomo C."/>
            <person name="Litvintseva A."/>
            <person name="Chen Y."/>
            <person name="Heitman J."/>
            <person name="Sun S."/>
            <person name="Springer D."/>
            <person name="Dromer F."/>
            <person name="Young S.K."/>
            <person name="Zeng Q."/>
            <person name="Gargeya S."/>
            <person name="Fitzgerald M."/>
            <person name="Abouelleil A."/>
            <person name="Alvarado L."/>
            <person name="Berlin A.M."/>
            <person name="Chapman S.B."/>
            <person name="Dewar J."/>
            <person name="Goldberg J."/>
            <person name="Griggs A."/>
            <person name="Gujja S."/>
            <person name="Hansen M."/>
            <person name="Howarth C."/>
            <person name="Imamovic A."/>
            <person name="Larimer J."/>
            <person name="McCowan C."/>
            <person name="Murphy C."/>
            <person name="Pearson M."/>
            <person name="Priest M."/>
            <person name="Roberts A."/>
            <person name="Saif S."/>
            <person name="Shea T."/>
            <person name="Sykes S."/>
            <person name="Wortman J."/>
            <person name="Nusbaum C."/>
            <person name="Birren B."/>
        </authorList>
    </citation>
    <scope>NUCLEOTIDE SEQUENCE [LARGE SCALE GENOMIC DNA]</scope>
    <source>
        <strain evidence="1">CBS 10117</strain>
    </source>
</reference>
<dbReference type="AlphaFoldDB" id="A0A1A6AHI0"/>
<dbReference type="GO" id="GO:0000973">
    <property type="term" value="P:post-transcriptional tethering of RNA polymerase II gene DNA at nuclear periphery"/>
    <property type="evidence" value="ECO:0007669"/>
    <property type="project" value="TreeGrafter"/>
</dbReference>
<dbReference type="GO" id="GO:0003723">
    <property type="term" value="F:RNA binding"/>
    <property type="evidence" value="ECO:0007669"/>
    <property type="project" value="InterPro"/>
</dbReference>
<dbReference type="PANTHER" id="PTHR12732">
    <property type="entry name" value="UNCHARACTERIZED PROTEASOME COMPONENT REGION PCI-CONTAINING"/>
    <property type="match status" value="1"/>
</dbReference>
<dbReference type="GO" id="GO:0016973">
    <property type="term" value="P:poly(A)+ mRNA export from nucleus"/>
    <property type="evidence" value="ECO:0007669"/>
    <property type="project" value="TreeGrafter"/>
</dbReference>
<dbReference type="PANTHER" id="PTHR12732:SF8">
    <property type="entry name" value="NUCLEAR MRNA EXPORT PROTEIN THP1"/>
    <property type="match status" value="1"/>
</dbReference>
<gene>
    <name evidence="1" type="ORF">I303_01300</name>
</gene>
<sequence>MSSLVSTFITHIAQCFTTSSADNLLTSLPLTDAHPFFGPLRQAVTSVPENAISASSVSQQLGFVGNDVKDNLAAFISATLMNVRSRKSFTTLSTEEAYEGFIRLSTVYRRANKLYTMTNEDGRHLHAFMNPMIVSLAKTLVEVSHHAASLSTLPLRNSKSARSIRDATRQVIERSMQISNANMTESDWNAYSNQQYMVGDIVWDLSDILFRIYAERKLHSQSAELSRTLESLTPHENKRFAARGQIVPSTTICQSYYWRGKIRLILLEFRQAKYWLDKAWNFAPKDQQGWKQRRSILIRLIAVNMLVGQLPSEATLREYDLLEFLPLIYAYKSGNIPLWRRTLDQNRDWFRRRSIWLILYERGEILIWRNLFRKTLKTYHQMDPSLPKNKCPTWIFVSATYRTFLGTGEIEDGTIELEDIICVLSSLIDHGLIRGFLSYSQRQLTMKPTQDGLGCFPRISDVEPRKTQLAGQSRE</sequence>
<name>A0A1A6AHI0_9TREE</name>
<dbReference type="EMBL" id="KI894027">
    <property type="protein sequence ID" value="OBR89473.1"/>
    <property type="molecule type" value="Genomic_DNA"/>
</dbReference>
<dbReference type="SMART" id="SM00753">
    <property type="entry name" value="PAM"/>
    <property type="match status" value="1"/>
</dbReference>
<evidence type="ECO:0000313" key="1">
    <source>
        <dbReference type="EMBL" id="OBR89473.1"/>
    </source>
</evidence>
<dbReference type="GO" id="GO:0070390">
    <property type="term" value="C:transcription export complex 2"/>
    <property type="evidence" value="ECO:0007669"/>
    <property type="project" value="TreeGrafter"/>
</dbReference>
<dbReference type="GO" id="GO:0003690">
    <property type="term" value="F:double-stranded DNA binding"/>
    <property type="evidence" value="ECO:0007669"/>
    <property type="project" value="InterPro"/>
</dbReference>
<dbReference type="InterPro" id="IPR045114">
    <property type="entry name" value="Csn12-like"/>
</dbReference>
<protein>
    <submittedName>
        <fullName evidence="1">Uncharacterized protein</fullName>
    </submittedName>
</protein>
<proteinExistence type="predicted"/>
<accession>A0A1A6AHI0</accession>